<gene>
    <name evidence="3" type="ORF">HGP29_12585</name>
</gene>
<dbReference type="Gene3D" id="3.20.20.100">
    <property type="entry name" value="NADP-dependent oxidoreductase domain"/>
    <property type="match status" value="1"/>
</dbReference>
<dbReference type="PRINTS" id="PR00069">
    <property type="entry name" value="ALDKETRDTASE"/>
</dbReference>
<evidence type="ECO:0000313" key="4">
    <source>
        <dbReference type="Proteomes" id="UP000585050"/>
    </source>
</evidence>
<reference evidence="3 4" key="1">
    <citation type="submission" date="2020-04" db="EMBL/GenBank/DDBJ databases">
        <title>Flammeovirga sp. SR4, a novel species isolated from seawater.</title>
        <authorList>
            <person name="Wang X."/>
        </authorList>
    </citation>
    <scope>NUCLEOTIDE SEQUENCE [LARGE SCALE GENOMIC DNA]</scope>
    <source>
        <strain evidence="3 4">SR4</strain>
    </source>
</reference>
<dbReference type="Proteomes" id="UP000585050">
    <property type="component" value="Unassembled WGS sequence"/>
</dbReference>
<dbReference type="InterPro" id="IPR050523">
    <property type="entry name" value="AKR_Detox_Biosynth"/>
</dbReference>
<protein>
    <submittedName>
        <fullName evidence="3">Aldo/keto reductase</fullName>
    </submittedName>
</protein>
<evidence type="ECO:0000259" key="2">
    <source>
        <dbReference type="Pfam" id="PF00248"/>
    </source>
</evidence>
<name>A0A7X8SKT5_9BACT</name>
<evidence type="ECO:0000313" key="3">
    <source>
        <dbReference type="EMBL" id="NLR92054.1"/>
    </source>
</evidence>
<accession>A0A7X8SKT5</accession>
<dbReference type="InterPro" id="IPR036812">
    <property type="entry name" value="NAD(P)_OxRdtase_dom_sf"/>
</dbReference>
<keyword evidence="4" id="KW-1185">Reference proteome</keyword>
<sequence>MRYKLFGKTGLKVSELCLGTMTFGEDWGTGSDRNTSKEVFDNFVEAGGNFFDTANFYTNGTSEKYLGEFVGQERDKFVLATKYTLIEDSSHPNGTGNSRRNMMRTVEASLKRLNTDYIDILWLHMWDFTTQPEEVLRAMNDLISQGKVCYIGISDTPAWVVAKANTIAELRGWEAFAGLQVEYSLIARDVERELLPMANDFGMTTTIWSPLGAGLLSGKYNKEIDKDGRLTEKSVKYNSKNLSIAKKVVEIADKLGKSPAQVALNWLRAQNKNIIPIIGARKTNQIIDNIKCLDWQLDQLDLELLDGESAIDLGFPTKFLKEANPIQYAFGGWYDKIDQRK</sequence>
<dbReference type="GO" id="GO:0016491">
    <property type="term" value="F:oxidoreductase activity"/>
    <property type="evidence" value="ECO:0007669"/>
    <property type="project" value="UniProtKB-KW"/>
</dbReference>
<keyword evidence="1" id="KW-0560">Oxidoreductase</keyword>
<dbReference type="PANTHER" id="PTHR43364:SF4">
    <property type="entry name" value="NAD(P)-LINKED OXIDOREDUCTASE SUPERFAMILY PROTEIN"/>
    <property type="match status" value="1"/>
</dbReference>
<dbReference type="Pfam" id="PF00248">
    <property type="entry name" value="Aldo_ket_red"/>
    <property type="match status" value="1"/>
</dbReference>
<dbReference type="AlphaFoldDB" id="A0A7X8SKT5"/>
<organism evidence="3 4">
    <name type="scientific">Flammeovirga agarivorans</name>
    <dbReference type="NCBI Taxonomy" id="2726742"/>
    <lineage>
        <taxon>Bacteria</taxon>
        <taxon>Pseudomonadati</taxon>
        <taxon>Bacteroidota</taxon>
        <taxon>Cytophagia</taxon>
        <taxon>Cytophagales</taxon>
        <taxon>Flammeovirgaceae</taxon>
        <taxon>Flammeovirga</taxon>
    </lineage>
</organism>
<evidence type="ECO:0000256" key="1">
    <source>
        <dbReference type="ARBA" id="ARBA00023002"/>
    </source>
</evidence>
<dbReference type="InterPro" id="IPR020471">
    <property type="entry name" value="AKR"/>
</dbReference>
<dbReference type="FunFam" id="3.20.20.100:FF:000004">
    <property type="entry name" value="Oxidoreductase, aldo/keto reductase"/>
    <property type="match status" value="1"/>
</dbReference>
<dbReference type="GO" id="GO:0005829">
    <property type="term" value="C:cytosol"/>
    <property type="evidence" value="ECO:0007669"/>
    <property type="project" value="TreeGrafter"/>
</dbReference>
<dbReference type="SUPFAM" id="SSF51430">
    <property type="entry name" value="NAD(P)-linked oxidoreductase"/>
    <property type="match status" value="1"/>
</dbReference>
<dbReference type="InterPro" id="IPR023210">
    <property type="entry name" value="NADP_OxRdtase_dom"/>
</dbReference>
<dbReference type="EMBL" id="JABAIL010000003">
    <property type="protein sequence ID" value="NLR92054.1"/>
    <property type="molecule type" value="Genomic_DNA"/>
</dbReference>
<dbReference type="RefSeq" id="WP_168882759.1">
    <property type="nucleotide sequence ID" value="NZ_JABAIL010000003.1"/>
</dbReference>
<feature type="domain" description="NADP-dependent oxidoreductase" evidence="2">
    <location>
        <begin position="15"/>
        <end position="306"/>
    </location>
</feature>
<dbReference type="CDD" id="cd19080">
    <property type="entry name" value="AKR_AKR9A_9B"/>
    <property type="match status" value="1"/>
</dbReference>
<proteinExistence type="predicted"/>
<comment type="caution">
    <text evidence="3">The sequence shown here is derived from an EMBL/GenBank/DDBJ whole genome shotgun (WGS) entry which is preliminary data.</text>
</comment>
<dbReference type="PANTHER" id="PTHR43364">
    <property type="entry name" value="NADH-SPECIFIC METHYLGLYOXAL REDUCTASE-RELATED"/>
    <property type="match status" value="1"/>
</dbReference>